<evidence type="ECO:0000256" key="6">
    <source>
        <dbReference type="ARBA" id="ARBA00023098"/>
    </source>
</evidence>
<protein>
    <submittedName>
        <fullName evidence="9">Mitochondrial</fullName>
    </submittedName>
</protein>
<evidence type="ECO:0000256" key="3">
    <source>
        <dbReference type="ARBA" id="ARBA00005254"/>
    </source>
</evidence>
<dbReference type="FunFam" id="1.10.12.10:FF:000004">
    <property type="entry name" value="Delta3,5-delta2,4-dienoyl-CoA isomerase"/>
    <property type="match status" value="1"/>
</dbReference>
<evidence type="ECO:0000313" key="9">
    <source>
        <dbReference type="EMBL" id="KAJ2899632.1"/>
    </source>
</evidence>
<dbReference type="InterPro" id="IPR045002">
    <property type="entry name" value="Ech1-like"/>
</dbReference>
<organism evidence="9 10">
    <name type="scientific">Zalerion maritima</name>
    <dbReference type="NCBI Taxonomy" id="339359"/>
    <lineage>
        <taxon>Eukaryota</taxon>
        <taxon>Fungi</taxon>
        <taxon>Dikarya</taxon>
        <taxon>Ascomycota</taxon>
        <taxon>Pezizomycotina</taxon>
        <taxon>Sordariomycetes</taxon>
        <taxon>Lulworthiomycetidae</taxon>
        <taxon>Lulworthiales</taxon>
        <taxon>Lulworthiaceae</taxon>
        <taxon>Zalerion</taxon>
    </lineage>
</organism>
<dbReference type="GO" id="GO:0005777">
    <property type="term" value="C:peroxisome"/>
    <property type="evidence" value="ECO:0007669"/>
    <property type="project" value="UniProtKB-SubCell"/>
</dbReference>
<evidence type="ECO:0000313" key="10">
    <source>
        <dbReference type="Proteomes" id="UP001201980"/>
    </source>
</evidence>
<gene>
    <name evidence="9" type="ORF">MKZ38_002947</name>
</gene>
<evidence type="ECO:0000256" key="5">
    <source>
        <dbReference type="ARBA" id="ARBA00022990"/>
    </source>
</evidence>
<keyword evidence="10" id="KW-1185">Reference proteome</keyword>
<dbReference type="PANTHER" id="PTHR43149:SF1">
    <property type="entry name" value="DELTA(3,5)-DELTA(2,4)-DIENOYL-COA ISOMERASE, MITOCHONDRIAL"/>
    <property type="match status" value="1"/>
</dbReference>
<dbReference type="FunFam" id="3.90.226.10:FF:000024">
    <property type="entry name" value="Delta3,5-delta2,4-dienoyl-CoA isomerase"/>
    <property type="match status" value="1"/>
</dbReference>
<evidence type="ECO:0000256" key="2">
    <source>
        <dbReference type="ARBA" id="ARBA00005005"/>
    </source>
</evidence>
<comment type="pathway">
    <text evidence="2">Lipid metabolism; fatty acid beta-oxidation.</text>
</comment>
<dbReference type="Gene3D" id="1.10.12.10">
    <property type="entry name" value="Lyase 2-enoyl-coa Hydratase, Chain A, domain 2"/>
    <property type="match status" value="1"/>
</dbReference>
<comment type="subcellular location">
    <subcellularLocation>
        <location evidence="1">Peroxisome</location>
    </subcellularLocation>
</comment>
<dbReference type="Proteomes" id="UP001201980">
    <property type="component" value="Unassembled WGS sequence"/>
</dbReference>
<dbReference type="SUPFAM" id="SSF52096">
    <property type="entry name" value="ClpP/crotonase"/>
    <property type="match status" value="1"/>
</dbReference>
<dbReference type="GO" id="GO:0006631">
    <property type="term" value="P:fatty acid metabolic process"/>
    <property type="evidence" value="ECO:0007669"/>
    <property type="project" value="UniProtKB-KW"/>
</dbReference>
<dbReference type="GO" id="GO:0051750">
    <property type="term" value="F:delta(3,5)-delta(2,4)-dienoyl-CoA isomerase activity"/>
    <property type="evidence" value="ECO:0007669"/>
    <property type="project" value="TreeGrafter"/>
</dbReference>
<comment type="caution">
    <text evidence="9">The sequence shown here is derived from an EMBL/GenBank/DDBJ whole genome shotgun (WGS) entry which is preliminary data.</text>
</comment>
<keyword evidence="6" id="KW-0443">Lipid metabolism</keyword>
<reference evidence="9" key="1">
    <citation type="submission" date="2022-07" db="EMBL/GenBank/DDBJ databases">
        <title>Draft genome sequence of Zalerion maritima ATCC 34329, a (micro)plastics degrading marine fungus.</title>
        <authorList>
            <person name="Paco A."/>
            <person name="Goncalves M.F.M."/>
            <person name="Rocha-Santos T.A.P."/>
            <person name="Alves A."/>
        </authorList>
    </citation>
    <scope>NUCLEOTIDE SEQUENCE</scope>
    <source>
        <strain evidence="9">ATCC 34329</strain>
    </source>
</reference>
<dbReference type="CDD" id="cd06558">
    <property type="entry name" value="crotonase-like"/>
    <property type="match status" value="1"/>
</dbReference>
<dbReference type="Gene3D" id="3.90.226.10">
    <property type="entry name" value="2-enoyl-CoA Hydratase, Chain A, domain 1"/>
    <property type="match status" value="1"/>
</dbReference>
<dbReference type="AlphaFoldDB" id="A0AAD5WQX4"/>
<keyword evidence="5" id="KW-0007">Acetylation</keyword>
<dbReference type="Pfam" id="PF00378">
    <property type="entry name" value="ECH_1"/>
    <property type="match status" value="1"/>
</dbReference>
<dbReference type="EMBL" id="JAKWBI020000192">
    <property type="protein sequence ID" value="KAJ2899632.1"/>
    <property type="molecule type" value="Genomic_DNA"/>
</dbReference>
<evidence type="ECO:0000256" key="1">
    <source>
        <dbReference type="ARBA" id="ARBA00004275"/>
    </source>
</evidence>
<dbReference type="InterPro" id="IPR014748">
    <property type="entry name" value="Enoyl-CoA_hydra_C"/>
</dbReference>
<sequence length="288" mass="30912">MDSPAEPYASLRYFVLSHPSPHVAHVEINRADKLNAFHEAMWLEMGSVFRALSHDPEVRAVVLSGRGGKGFCAGLDVKAAAEGDMLGSSGGGKGKMDAARTSQKLRRHIGEFQGSVGEIERCDKPVIALLHGISFGLAIDIACCADIRLAVADAKFSVKEVDIGLAADIGSLARLPKVVGSSSWVREVCLTARIFGAEEAQRVGFVSRVCETKEKGLEAATALAGLISEKSPVAVMGTKEILKHSRDHSVDDNLRYTSVWNSAMLQSSDVQVALLSGIQKKKPRFEKL</sequence>
<keyword evidence="4" id="KW-0276">Fatty acid metabolism</keyword>
<proteinExistence type="inferred from homology"/>
<name>A0AAD5WQX4_9PEZI</name>
<evidence type="ECO:0000256" key="4">
    <source>
        <dbReference type="ARBA" id="ARBA00022832"/>
    </source>
</evidence>
<dbReference type="PANTHER" id="PTHR43149">
    <property type="entry name" value="ENOYL-COA HYDRATASE"/>
    <property type="match status" value="1"/>
</dbReference>
<accession>A0AAD5WQX4</accession>
<comment type="similarity">
    <text evidence="3">Belongs to the enoyl-CoA hydratase/isomerase family.</text>
</comment>
<evidence type="ECO:0000256" key="8">
    <source>
        <dbReference type="ARBA" id="ARBA00023235"/>
    </source>
</evidence>
<keyword evidence="8" id="KW-0413">Isomerase</keyword>
<dbReference type="InterPro" id="IPR001753">
    <property type="entry name" value="Enoyl-CoA_hydra/iso"/>
</dbReference>
<dbReference type="InterPro" id="IPR029045">
    <property type="entry name" value="ClpP/crotonase-like_dom_sf"/>
</dbReference>
<evidence type="ECO:0000256" key="7">
    <source>
        <dbReference type="ARBA" id="ARBA00023140"/>
    </source>
</evidence>
<dbReference type="GO" id="GO:0005739">
    <property type="term" value="C:mitochondrion"/>
    <property type="evidence" value="ECO:0007669"/>
    <property type="project" value="TreeGrafter"/>
</dbReference>
<keyword evidence="7" id="KW-0576">Peroxisome</keyword>